<reference evidence="13 14" key="1">
    <citation type="submission" date="2024-03" db="EMBL/GenBank/DDBJ databases">
        <title>Aquirufa genome sequencing.</title>
        <authorList>
            <person name="Pitt A."/>
            <person name="Hahn M.W."/>
        </authorList>
    </citation>
    <scope>NUCLEOTIDE SEQUENCE [LARGE SCALE GENOMIC DNA]</scope>
    <source>
        <strain evidence="13 14">HETE-83D</strain>
    </source>
</reference>
<dbReference type="SUPFAM" id="SSF46626">
    <property type="entry name" value="Cytochrome c"/>
    <property type="match status" value="1"/>
</dbReference>
<dbReference type="InterPro" id="IPR009056">
    <property type="entry name" value="Cyt_c-like_dom"/>
</dbReference>
<keyword evidence="7" id="KW-0106">Calcium</keyword>
<dbReference type="CDD" id="cd10279">
    <property type="entry name" value="PQQ_ADH_II"/>
    <property type="match status" value="1"/>
</dbReference>
<keyword evidence="9 11" id="KW-0408">Iron</keyword>
<evidence type="ECO:0000256" key="2">
    <source>
        <dbReference type="ARBA" id="ARBA00001931"/>
    </source>
</evidence>
<evidence type="ECO:0000313" key="14">
    <source>
        <dbReference type="Proteomes" id="UP001598019"/>
    </source>
</evidence>
<evidence type="ECO:0000259" key="12">
    <source>
        <dbReference type="PROSITE" id="PS51007"/>
    </source>
</evidence>
<protein>
    <submittedName>
        <fullName evidence="13">PQQ-dependent dehydrogenase, methanol/ethanol family</fullName>
    </submittedName>
</protein>
<evidence type="ECO:0000256" key="7">
    <source>
        <dbReference type="ARBA" id="ARBA00022837"/>
    </source>
</evidence>
<accession>A0ABW6DJI7</accession>
<comment type="caution">
    <text evidence="13">The sequence shown here is derived from an EMBL/GenBank/DDBJ whole genome shotgun (WGS) entry which is preliminary data.</text>
</comment>
<keyword evidence="8" id="KW-0560">Oxidoreductase</keyword>
<dbReference type="InterPro" id="IPR036909">
    <property type="entry name" value="Cyt_c-like_dom_sf"/>
</dbReference>
<proteinExistence type="inferred from homology"/>
<dbReference type="Pfam" id="PF01011">
    <property type="entry name" value="PQQ"/>
    <property type="match status" value="2"/>
</dbReference>
<evidence type="ECO:0000256" key="9">
    <source>
        <dbReference type="ARBA" id="ARBA00023004"/>
    </source>
</evidence>
<gene>
    <name evidence="13" type="ORF">SKC37_09255</name>
</gene>
<comment type="cofactor">
    <cofactor evidence="2">
        <name>pyrroloquinoline quinone</name>
        <dbReference type="ChEBI" id="CHEBI:58442"/>
    </cofactor>
</comment>
<dbReference type="PANTHER" id="PTHR32303">
    <property type="entry name" value="QUINOPROTEIN ALCOHOL DEHYDROGENASE (CYTOCHROME C)"/>
    <property type="match status" value="1"/>
</dbReference>
<dbReference type="InterPro" id="IPR002372">
    <property type="entry name" value="PQQ_rpt_dom"/>
</dbReference>
<feature type="domain" description="Cytochrome c" evidence="12">
    <location>
        <begin position="611"/>
        <end position="690"/>
    </location>
</feature>
<keyword evidence="6" id="KW-0732">Signal</keyword>
<organism evidence="13 14">
    <name type="scientific">Aquirufa esocilacus</name>
    <dbReference type="NCBI Taxonomy" id="3096513"/>
    <lineage>
        <taxon>Bacteria</taxon>
        <taxon>Pseudomonadati</taxon>
        <taxon>Bacteroidota</taxon>
        <taxon>Cytophagia</taxon>
        <taxon>Cytophagales</taxon>
        <taxon>Flectobacillaceae</taxon>
        <taxon>Aquirufa</taxon>
    </lineage>
</organism>
<sequence>MKKVVLLFSAAVLVLGSIAFITKSIPGSPSHIAKVVGAVQDQQIASVDDNTGDWLTYGRNYGEERFSPLGQITKDNVSQLGLAWSLNLGTKRGIEGTPLVVDGIMFLSGPWSVVYAIDTRKGKILWTYDPQVPKGFGEKACCDVVSRGLAMYKGNIFVGTLDGRLVSINAATGKKKWEVLSVSHDRSYTITGAPRVMDGKVIIGNSGAEYGVRGYVTAYDAMTGKKIWRFFTVPGNPANGFEHPEMETAAKTWNGEWWKYGGGGTAWDAFAYDPKLKLIYVGTGNGSPWNREIRSPGGGDNLYLSSILAIHAETGKLKWHYQTTPGDSWDFTAVQQIILTQLEIKGKKREVLMQAPKNGFFYVLDRNTGELLSAEPYVYVNWASKVDMKTGRPVENPKARYINSNEQIYPSVIGGHNWQAMAYNPKTNLVYIPAREQSWNFGNQKDFVYDKDYWSVGTHNNPANPTNKDSYVAKSLGKLIAWDPVQNKEIWHKAEKTGWNSGVLTTSDLVFQGTAEGDFNALDARTGKVLWTKNLGTGIVAPPITYLVDGVQYVTIAVGWGGVMGLSSRSTEQINPGTVYTFAIGKNVAMPVYDKEPKKEYLTLPVEISDEQVAKGSGLFGKYCSPCHNLNAGNPGGTIPNLTYSHPDIMGAFHQIVRDGIFLPKGMPKFGGRLSDTDISNIKGYILATAKKNRENK</sequence>
<dbReference type="Pfam" id="PF13442">
    <property type="entry name" value="Cytochrome_CBB3"/>
    <property type="match status" value="1"/>
</dbReference>
<dbReference type="InterPro" id="IPR018391">
    <property type="entry name" value="PQQ_b-propeller_rpt"/>
</dbReference>
<comment type="similarity">
    <text evidence="3">Belongs to the bacterial PQQ dehydrogenase family.</text>
</comment>
<evidence type="ECO:0000256" key="3">
    <source>
        <dbReference type="ARBA" id="ARBA00008156"/>
    </source>
</evidence>
<dbReference type="Gene3D" id="1.10.760.10">
    <property type="entry name" value="Cytochrome c-like domain"/>
    <property type="match status" value="1"/>
</dbReference>
<dbReference type="InterPro" id="IPR017512">
    <property type="entry name" value="PQQ_MeOH/EtOH_DH"/>
</dbReference>
<evidence type="ECO:0000256" key="4">
    <source>
        <dbReference type="ARBA" id="ARBA00022617"/>
    </source>
</evidence>
<dbReference type="SMART" id="SM00564">
    <property type="entry name" value="PQQ"/>
    <property type="match status" value="5"/>
</dbReference>
<name>A0ABW6DJI7_9BACT</name>
<dbReference type="RefSeq" id="WP_377981203.1">
    <property type="nucleotide sequence ID" value="NZ_JBBKXX010000003.1"/>
</dbReference>
<dbReference type="NCBIfam" id="TIGR03075">
    <property type="entry name" value="PQQ_enz_alc_DH"/>
    <property type="match status" value="1"/>
</dbReference>
<dbReference type="Gene3D" id="2.140.10.10">
    <property type="entry name" value="Quinoprotein alcohol dehydrogenase-like superfamily"/>
    <property type="match status" value="1"/>
</dbReference>
<dbReference type="Proteomes" id="UP001598019">
    <property type="component" value="Unassembled WGS sequence"/>
</dbReference>
<dbReference type="PROSITE" id="PS51007">
    <property type="entry name" value="CYTC"/>
    <property type="match status" value="1"/>
</dbReference>
<evidence type="ECO:0000256" key="10">
    <source>
        <dbReference type="ARBA" id="ARBA00023157"/>
    </source>
</evidence>
<dbReference type="InterPro" id="IPR011047">
    <property type="entry name" value="Quinoprotein_ADH-like_sf"/>
</dbReference>
<evidence type="ECO:0000313" key="13">
    <source>
        <dbReference type="EMBL" id="MFD3408841.1"/>
    </source>
</evidence>
<evidence type="ECO:0000256" key="8">
    <source>
        <dbReference type="ARBA" id="ARBA00023002"/>
    </source>
</evidence>
<evidence type="ECO:0000256" key="11">
    <source>
        <dbReference type="PROSITE-ProRule" id="PRU00433"/>
    </source>
</evidence>
<evidence type="ECO:0000256" key="6">
    <source>
        <dbReference type="ARBA" id="ARBA00022729"/>
    </source>
</evidence>
<evidence type="ECO:0000256" key="1">
    <source>
        <dbReference type="ARBA" id="ARBA00001913"/>
    </source>
</evidence>
<keyword evidence="14" id="KW-1185">Reference proteome</keyword>
<dbReference type="SUPFAM" id="SSF50998">
    <property type="entry name" value="Quinoprotein alcohol dehydrogenase-like"/>
    <property type="match status" value="1"/>
</dbReference>
<comment type="cofactor">
    <cofactor evidence="1">
        <name>Ca(2+)</name>
        <dbReference type="ChEBI" id="CHEBI:29108"/>
    </cofactor>
</comment>
<dbReference type="EMBL" id="JBBKXX010000003">
    <property type="protein sequence ID" value="MFD3408841.1"/>
    <property type="molecule type" value="Genomic_DNA"/>
</dbReference>
<keyword evidence="4 11" id="KW-0349">Heme</keyword>
<keyword evidence="10" id="KW-1015">Disulfide bond</keyword>
<keyword evidence="5 11" id="KW-0479">Metal-binding</keyword>
<evidence type="ECO:0000256" key="5">
    <source>
        <dbReference type="ARBA" id="ARBA00022723"/>
    </source>
</evidence>